<dbReference type="Gene3D" id="3.40.50.12780">
    <property type="entry name" value="N-terminal domain of ligase-like"/>
    <property type="match status" value="1"/>
</dbReference>
<evidence type="ECO:0000313" key="10">
    <source>
        <dbReference type="Proteomes" id="UP001231518"/>
    </source>
</evidence>
<comment type="caution">
    <text evidence="9">The sequence shown here is derived from an EMBL/GenBank/DDBJ whole genome shotgun (WGS) entry which is preliminary data.</text>
</comment>
<reference evidence="9" key="1">
    <citation type="submission" date="2023-03" db="EMBL/GenBank/DDBJ databases">
        <title>Chromosome-level genomes of two armyworms, Mythimna separata and Mythimna loreyi, provide insights into the biosynthesis and reception of sex pheromones.</title>
        <authorList>
            <person name="Zhao H."/>
        </authorList>
    </citation>
    <scope>NUCLEOTIDE SEQUENCE</scope>
    <source>
        <strain evidence="9">BeijingLab</strain>
        <tissue evidence="9">Pupa</tissue>
    </source>
</reference>
<dbReference type="Proteomes" id="UP001231518">
    <property type="component" value="Chromosome 10"/>
</dbReference>
<keyword evidence="4" id="KW-0443">Lipid metabolism</keyword>
<dbReference type="FunFam" id="3.40.50.12780:FF:000026">
    <property type="entry name" value="Uncharacterized protein, isoform B"/>
    <property type="match status" value="1"/>
</dbReference>
<evidence type="ECO:0000256" key="4">
    <source>
        <dbReference type="ARBA" id="ARBA00022832"/>
    </source>
</evidence>
<comment type="similarity">
    <text evidence="1">Belongs to the ATP-dependent AMP-binding enzyme family.</text>
</comment>
<name>A0AAD8DWR1_MYTSE</name>
<feature type="domain" description="AMP-dependent synthetase/ligase" evidence="8">
    <location>
        <begin position="170"/>
        <end position="584"/>
    </location>
</feature>
<evidence type="ECO:0000256" key="6">
    <source>
        <dbReference type="ARBA" id="ARBA00024484"/>
    </source>
</evidence>
<evidence type="ECO:0000256" key="5">
    <source>
        <dbReference type="ARBA" id="ARBA00022840"/>
    </source>
</evidence>
<dbReference type="Pfam" id="PF00501">
    <property type="entry name" value="AMP-binding"/>
    <property type="match status" value="1"/>
</dbReference>
<dbReference type="PANTHER" id="PTHR43272:SF83">
    <property type="entry name" value="ACYL-COA SYNTHETASE LONG-CHAIN, ISOFORM J"/>
    <property type="match status" value="1"/>
</dbReference>
<dbReference type="SUPFAM" id="SSF56801">
    <property type="entry name" value="Acetyl-CoA synthetase-like"/>
    <property type="match status" value="1"/>
</dbReference>
<keyword evidence="10" id="KW-1185">Reference proteome</keyword>
<dbReference type="GO" id="GO:0035336">
    <property type="term" value="P:long-chain fatty-acyl-CoA metabolic process"/>
    <property type="evidence" value="ECO:0007669"/>
    <property type="project" value="TreeGrafter"/>
</dbReference>
<evidence type="ECO:0000256" key="2">
    <source>
        <dbReference type="ARBA" id="ARBA00022598"/>
    </source>
</evidence>
<dbReference type="EMBL" id="JARGEI010000009">
    <property type="protein sequence ID" value="KAJ8726687.1"/>
    <property type="molecule type" value="Genomic_DNA"/>
</dbReference>
<keyword evidence="5" id="KW-0067">ATP-binding</keyword>
<evidence type="ECO:0000256" key="3">
    <source>
        <dbReference type="ARBA" id="ARBA00022741"/>
    </source>
</evidence>
<dbReference type="EC" id="6.2.1.3" evidence="7"/>
<evidence type="ECO:0000313" key="9">
    <source>
        <dbReference type="EMBL" id="KAJ8726687.1"/>
    </source>
</evidence>
<dbReference type="GO" id="GO:0005524">
    <property type="term" value="F:ATP binding"/>
    <property type="evidence" value="ECO:0007669"/>
    <property type="project" value="UniProtKB-KW"/>
</dbReference>
<dbReference type="InterPro" id="IPR042099">
    <property type="entry name" value="ANL_N_sf"/>
</dbReference>
<protein>
    <recommendedName>
        <fullName evidence="7">long-chain-fatty-acid--CoA ligase</fullName>
        <ecNumber evidence="7">6.2.1.3</ecNumber>
    </recommendedName>
</protein>
<gene>
    <name evidence="9" type="ORF">PYW07_001385</name>
</gene>
<dbReference type="AlphaFoldDB" id="A0AAD8DWR1"/>
<comment type="catalytic activity">
    <reaction evidence="6">
        <text>a long-chain fatty acid + ATP + CoA = a long-chain fatty acyl-CoA + AMP + diphosphate</text>
        <dbReference type="Rhea" id="RHEA:15421"/>
        <dbReference type="ChEBI" id="CHEBI:30616"/>
        <dbReference type="ChEBI" id="CHEBI:33019"/>
        <dbReference type="ChEBI" id="CHEBI:57287"/>
        <dbReference type="ChEBI" id="CHEBI:57560"/>
        <dbReference type="ChEBI" id="CHEBI:83139"/>
        <dbReference type="ChEBI" id="CHEBI:456215"/>
        <dbReference type="EC" id="6.2.1.3"/>
    </reaction>
    <physiologicalReaction direction="left-to-right" evidence="6">
        <dbReference type="Rhea" id="RHEA:15422"/>
    </physiologicalReaction>
</comment>
<keyword evidence="2" id="KW-0436">Ligase</keyword>
<dbReference type="GO" id="GO:0005886">
    <property type="term" value="C:plasma membrane"/>
    <property type="evidence" value="ECO:0007669"/>
    <property type="project" value="TreeGrafter"/>
</dbReference>
<evidence type="ECO:0000256" key="1">
    <source>
        <dbReference type="ARBA" id="ARBA00006432"/>
    </source>
</evidence>
<dbReference type="InterPro" id="IPR000873">
    <property type="entry name" value="AMP-dep_synth/lig_dom"/>
</dbReference>
<dbReference type="InterPro" id="IPR020845">
    <property type="entry name" value="AMP-binding_CS"/>
</dbReference>
<accession>A0AAD8DWR1</accession>
<sequence>MSSPHVVLALHRFHVTAAFRVSTQFPNAHRAGRTHRYQLLLSRSKHTEMFIDENETPESWWVSAVLKTIRAVALVFDIITFPVHLIAQRPWRKRALSRRIKARIIQTTQNSITVRCVSSPCDLHLRLVRDGVTSMESMLRAAAARWADRRCLGTRTVLSEEDEPQPNGRVFKKFNMGDYVWRTYVDVEREARQFGAGLRELGCRPRENVVMFAETRAEWMLAAHGCFKQSIPVVTIYATLGDDAIAHGINETDVSTVITSYELLPKFKKILAKTPRVDTIIYMEDQLKSIDRDGYKPGIQIIGYKEVVQKGAASKIEPVPPSPSDTAIIMYTSGSTGVPKGVVLSHRNMLATLKAFADAMPIFDGDILMGFLPLAHVFELLAENLCMIGGVPIGYSTPLTMLDTSSKIMKGTKGDATILQPTCITTVPLIMDRISKGITDKVSRSGEFASAFFKWAYAYKQTWMRRGYDTPVLNRLMFSRIRQLLGGNVRMMISGGAPLSPDTHTQVRICLCADVVAGYGLTETTSCATVMDPFDRSTGRVGAPTSGTDIRLLDWTEGGYRVDNKPYPQGEIVIGGDCVAEGYYKNPEKTKEEFIDEEGRRWFKSGDIGELHHDGCIKIIDRKKDLVKLQAGEYVSLGKVEAELKTCPIVENICVYGDSSKCYTVCLLVPHQQHLAELAQRIGLPDMDFEQLCQNASVEKAVVKELADHARKCGLEKFEVPAAVKLVTEVWSPDMGLVTAAFKIKRKDIQERYKEDIKRMYAS</sequence>
<dbReference type="InterPro" id="IPR045851">
    <property type="entry name" value="AMP-bd_C_sf"/>
</dbReference>
<dbReference type="GO" id="GO:0030182">
    <property type="term" value="P:neuron differentiation"/>
    <property type="evidence" value="ECO:0007669"/>
    <property type="project" value="TreeGrafter"/>
</dbReference>
<dbReference type="Gene3D" id="3.30.300.30">
    <property type="match status" value="1"/>
</dbReference>
<dbReference type="GO" id="GO:0005783">
    <property type="term" value="C:endoplasmic reticulum"/>
    <property type="evidence" value="ECO:0007669"/>
    <property type="project" value="TreeGrafter"/>
</dbReference>
<evidence type="ECO:0000259" key="8">
    <source>
        <dbReference type="Pfam" id="PF00501"/>
    </source>
</evidence>
<dbReference type="GO" id="GO:0090433">
    <property type="term" value="F:palmitoyl-CoA ligase activity"/>
    <property type="evidence" value="ECO:0007669"/>
    <property type="project" value="TreeGrafter"/>
</dbReference>
<dbReference type="PROSITE" id="PS00455">
    <property type="entry name" value="AMP_BINDING"/>
    <property type="match status" value="1"/>
</dbReference>
<proteinExistence type="inferred from homology"/>
<evidence type="ECO:0000256" key="7">
    <source>
        <dbReference type="ARBA" id="ARBA00026121"/>
    </source>
</evidence>
<dbReference type="GO" id="GO:0005811">
    <property type="term" value="C:lipid droplet"/>
    <property type="evidence" value="ECO:0007669"/>
    <property type="project" value="TreeGrafter"/>
</dbReference>
<dbReference type="PANTHER" id="PTHR43272">
    <property type="entry name" value="LONG-CHAIN-FATTY-ACID--COA LIGASE"/>
    <property type="match status" value="1"/>
</dbReference>
<keyword evidence="4" id="KW-0276">Fatty acid metabolism</keyword>
<keyword evidence="3" id="KW-0547">Nucleotide-binding</keyword>
<organism evidence="9 10">
    <name type="scientific">Mythimna separata</name>
    <name type="common">Oriental armyworm</name>
    <name type="synonym">Pseudaletia separata</name>
    <dbReference type="NCBI Taxonomy" id="271217"/>
    <lineage>
        <taxon>Eukaryota</taxon>
        <taxon>Metazoa</taxon>
        <taxon>Ecdysozoa</taxon>
        <taxon>Arthropoda</taxon>
        <taxon>Hexapoda</taxon>
        <taxon>Insecta</taxon>
        <taxon>Pterygota</taxon>
        <taxon>Neoptera</taxon>
        <taxon>Endopterygota</taxon>
        <taxon>Lepidoptera</taxon>
        <taxon>Glossata</taxon>
        <taxon>Ditrysia</taxon>
        <taxon>Noctuoidea</taxon>
        <taxon>Noctuidae</taxon>
        <taxon>Noctuinae</taxon>
        <taxon>Hadenini</taxon>
        <taxon>Mythimna</taxon>
    </lineage>
</organism>